<accession>A0A1I1VB56</accession>
<evidence type="ECO:0000256" key="1">
    <source>
        <dbReference type="ARBA" id="ARBA00022729"/>
    </source>
</evidence>
<keyword evidence="4" id="KW-1185">Reference proteome</keyword>
<sequence>MNIKFPSTENGTASINLFSSNGSKVYTTKKSVISDEKIELNLGNLAKGTYVCKIQIEDRSKTFKLVKN</sequence>
<evidence type="ECO:0000259" key="2">
    <source>
        <dbReference type="Pfam" id="PF18962"/>
    </source>
</evidence>
<evidence type="ECO:0000313" key="3">
    <source>
        <dbReference type="EMBL" id="SFD80331.1"/>
    </source>
</evidence>
<proteinExistence type="predicted"/>
<dbReference type="Pfam" id="PF18962">
    <property type="entry name" value="Por_Secre_tail"/>
    <property type="match status" value="1"/>
</dbReference>
<dbReference type="AlphaFoldDB" id="A0A1I1VB56"/>
<dbReference type="EMBL" id="FOMH01000012">
    <property type="protein sequence ID" value="SFD80331.1"/>
    <property type="molecule type" value="Genomic_DNA"/>
</dbReference>
<evidence type="ECO:0000313" key="4">
    <source>
        <dbReference type="Proteomes" id="UP000199672"/>
    </source>
</evidence>
<dbReference type="STRING" id="739143.SAMN05216297_11276"/>
<reference evidence="4" key="1">
    <citation type="submission" date="2016-10" db="EMBL/GenBank/DDBJ databases">
        <authorList>
            <person name="Varghese N."/>
            <person name="Submissions S."/>
        </authorList>
    </citation>
    <scope>NUCLEOTIDE SEQUENCE [LARGE SCALE GENOMIC DNA]</scope>
    <source>
        <strain evidence="4">CGMCC 1.10370</strain>
    </source>
</reference>
<dbReference type="RefSeq" id="WP_244165426.1">
    <property type="nucleotide sequence ID" value="NZ_FOMH01000012.1"/>
</dbReference>
<protein>
    <submittedName>
        <fullName evidence="3">Por secretion system C-terminal sorting domain-containing protein</fullName>
    </submittedName>
</protein>
<feature type="domain" description="Secretion system C-terminal sorting" evidence="2">
    <location>
        <begin position="2"/>
        <end position="65"/>
    </location>
</feature>
<dbReference type="Proteomes" id="UP000199672">
    <property type="component" value="Unassembled WGS sequence"/>
</dbReference>
<name>A0A1I1VB56_9FLAO</name>
<dbReference type="NCBIfam" id="TIGR04183">
    <property type="entry name" value="Por_Secre_tail"/>
    <property type="match status" value="1"/>
</dbReference>
<gene>
    <name evidence="3" type="ORF">SAMN05216297_11276</name>
</gene>
<keyword evidence="1" id="KW-0732">Signal</keyword>
<dbReference type="InterPro" id="IPR026444">
    <property type="entry name" value="Secre_tail"/>
</dbReference>
<organism evidence="3 4">
    <name type="scientific">Flavobacterium phragmitis</name>
    <dbReference type="NCBI Taxonomy" id="739143"/>
    <lineage>
        <taxon>Bacteria</taxon>
        <taxon>Pseudomonadati</taxon>
        <taxon>Bacteroidota</taxon>
        <taxon>Flavobacteriia</taxon>
        <taxon>Flavobacteriales</taxon>
        <taxon>Flavobacteriaceae</taxon>
        <taxon>Flavobacterium</taxon>
    </lineage>
</organism>